<dbReference type="InterPro" id="IPR052178">
    <property type="entry name" value="Sec_Metab_Biosynth_SDR"/>
</dbReference>
<dbReference type="InterPro" id="IPR020904">
    <property type="entry name" value="Sc_DH/Rdtase_CS"/>
</dbReference>
<dbReference type="Pfam" id="PF13561">
    <property type="entry name" value="adh_short_C2"/>
    <property type="match status" value="1"/>
</dbReference>
<dbReference type="Gene3D" id="3.40.50.720">
    <property type="entry name" value="NAD(P)-binding Rossmann-like Domain"/>
    <property type="match status" value="1"/>
</dbReference>
<evidence type="ECO:0000256" key="2">
    <source>
        <dbReference type="ARBA" id="ARBA00022857"/>
    </source>
</evidence>
<dbReference type="CDD" id="cd05233">
    <property type="entry name" value="SDR_c"/>
    <property type="match status" value="1"/>
</dbReference>
<evidence type="ECO:0000256" key="3">
    <source>
        <dbReference type="ARBA" id="ARBA00023002"/>
    </source>
</evidence>
<keyword evidence="2" id="KW-0521">NADP</keyword>
<dbReference type="InterPro" id="IPR036291">
    <property type="entry name" value="NAD(P)-bd_dom_sf"/>
</dbReference>
<keyword evidence="3" id="KW-0560">Oxidoreductase</keyword>
<dbReference type="SUPFAM" id="SSF51735">
    <property type="entry name" value="NAD(P)-binding Rossmann-fold domains"/>
    <property type="match status" value="1"/>
</dbReference>
<dbReference type="PROSITE" id="PS00061">
    <property type="entry name" value="ADH_SHORT"/>
    <property type="match status" value="1"/>
</dbReference>
<proteinExistence type="inferred from homology"/>
<dbReference type="PANTHER" id="PTHR43618">
    <property type="entry name" value="7-ALPHA-HYDROXYSTEROID DEHYDROGENASE"/>
    <property type="match status" value="1"/>
</dbReference>
<accession>A0A9P4KJ82</accession>
<protein>
    <submittedName>
        <fullName evidence="4">Short chain dehydrogenase/reductase family</fullName>
    </submittedName>
</protein>
<evidence type="ECO:0000313" key="4">
    <source>
        <dbReference type="EMBL" id="KAF2267979.1"/>
    </source>
</evidence>
<evidence type="ECO:0000256" key="1">
    <source>
        <dbReference type="ARBA" id="ARBA00006484"/>
    </source>
</evidence>
<comment type="similarity">
    <text evidence="1">Belongs to the short-chain dehydrogenases/reductases (SDR) family.</text>
</comment>
<dbReference type="EMBL" id="ML986588">
    <property type="protein sequence ID" value="KAF2267979.1"/>
    <property type="molecule type" value="Genomic_DNA"/>
</dbReference>
<dbReference type="PRINTS" id="PR00081">
    <property type="entry name" value="GDHRDH"/>
</dbReference>
<evidence type="ECO:0000313" key="5">
    <source>
        <dbReference type="Proteomes" id="UP000800093"/>
    </source>
</evidence>
<organism evidence="4 5">
    <name type="scientific">Lojkania enalia</name>
    <dbReference type="NCBI Taxonomy" id="147567"/>
    <lineage>
        <taxon>Eukaryota</taxon>
        <taxon>Fungi</taxon>
        <taxon>Dikarya</taxon>
        <taxon>Ascomycota</taxon>
        <taxon>Pezizomycotina</taxon>
        <taxon>Dothideomycetes</taxon>
        <taxon>Pleosporomycetidae</taxon>
        <taxon>Pleosporales</taxon>
        <taxon>Pleosporales incertae sedis</taxon>
        <taxon>Lojkania</taxon>
    </lineage>
</organism>
<comment type="caution">
    <text evidence="4">The sequence shown here is derived from an EMBL/GenBank/DDBJ whole genome shotgun (WGS) entry which is preliminary data.</text>
</comment>
<dbReference type="GO" id="GO:0016491">
    <property type="term" value="F:oxidoreductase activity"/>
    <property type="evidence" value="ECO:0007669"/>
    <property type="project" value="UniProtKB-KW"/>
</dbReference>
<keyword evidence="5" id="KW-1185">Reference proteome</keyword>
<gene>
    <name evidence="4" type="ORF">CC78DRAFT_489332</name>
</gene>
<dbReference type="InterPro" id="IPR002347">
    <property type="entry name" value="SDR_fam"/>
</dbReference>
<sequence length="296" mass="31817">MADLGIHDLFNVNNMIFIITGGGSGLGEWMALALDKNGASKVFILGRRMESLKKVAAKAVNGTLVPISCDISDKDSLKTAVTEIEKQTPYVNAVIANSGVLGPVSTPYRQSGDKSITSIQEELWNISLDDTRKTMDINVLGTFHTFVAFMHLLEAGNTHPQSRGKTDFIQSQFITVGSVAALSRQGLTSHMYAAGKAGVNHLTKTLATWFAKRGIRVNSIAPGLFITEMTEFFVTNGQDWTKPGSLPVDEFPMTRTGTAMDIGGAILFLTSKAGSYVNGNVLVTDGGMITIQESSY</sequence>
<name>A0A9P4KJ82_9PLEO</name>
<reference evidence="5" key="1">
    <citation type="journal article" date="2020" name="Stud. Mycol.">
        <title>101 Dothideomycetes genomes: A test case for predicting lifestyles and emergence of pathogens.</title>
        <authorList>
            <person name="Haridas S."/>
            <person name="Albert R."/>
            <person name="Binder M."/>
            <person name="Bloem J."/>
            <person name="LaButti K."/>
            <person name="Salamov A."/>
            <person name="Andreopoulos B."/>
            <person name="Baker S."/>
            <person name="Barry K."/>
            <person name="Bills G."/>
            <person name="Bluhm B."/>
            <person name="Cannon C."/>
            <person name="Castanera R."/>
            <person name="Culley D."/>
            <person name="Daum C."/>
            <person name="Ezra D."/>
            <person name="Gonzalez J."/>
            <person name="Henrissat B."/>
            <person name="Kuo A."/>
            <person name="Liang C."/>
            <person name="Lipzen A."/>
            <person name="Lutzoni F."/>
            <person name="Magnuson J."/>
            <person name="Mondo S."/>
            <person name="Nolan M."/>
            <person name="Ohm R."/>
            <person name="Pangilinan J."/>
            <person name="Park H.-J."/>
            <person name="Ramirez L."/>
            <person name="Alfaro M."/>
            <person name="Sun H."/>
            <person name="Tritt A."/>
            <person name="Yoshinaga Y."/>
            <person name="Zwiers L.-H."/>
            <person name="Turgeon B."/>
            <person name="Goodwin S."/>
            <person name="Spatafora J."/>
            <person name="Crous P."/>
            <person name="Grigoriev I."/>
        </authorList>
    </citation>
    <scope>NUCLEOTIDE SEQUENCE [LARGE SCALE GENOMIC DNA]</scope>
    <source>
        <strain evidence="5">CBS 304.66</strain>
    </source>
</reference>
<dbReference type="Proteomes" id="UP000800093">
    <property type="component" value="Unassembled WGS sequence"/>
</dbReference>
<dbReference type="OrthoDB" id="2898618at2759"/>
<dbReference type="PANTHER" id="PTHR43618:SF18">
    <property type="entry name" value="SHORT CHAIN DEHYDROGENASE_REDUCTASE FAMILY (AFU_ORTHOLOGUE AFUA_5G12480)"/>
    <property type="match status" value="1"/>
</dbReference>
<dbReference type="AlphaFoldDB" id="A0A9P4KJ82"/>